<evidence type="ECO:0000256" key="8">
    <source>
        <dbReference type="ARBA" id="ARBA00023055"/>
    </source>
</evidence>
<dbReference type="Proteomes" id="UP001307889">
    <property type="component" value="Chromosome 8"/>
</dbReference>
<dbReference type="InterPro" id="IPR007241">
    <property type="entry name" value="Autophagy-rel_prot_9"/>
</dbReference>
<keyword evidence="8 10" id="KW-0445">Lipid transport</keyword>
<evidence type="ECO:0000256" key="10">
    <source>
        <dbReference type="RuleBase" id="RU364027"/>
    </source>
</evidence>
<feature type="transmembrane region" description="Helical" evidence="10">
    <location>
        <begin position="284"/>
        <end position="306"/>
    </location>
</feature>
<comment type="subcellular location">
    <subcellularLocation>
        <location evidence="1 10">Preautophagosomal structure membrane</location>
        <topology evidence="1 10">Multi-pass membrane protein</topology>
    </subcellularLocation>
</comment>
<sequence>MMGTSETGYQQFGVDDNEEAPQGMIHIVPEAGKATRWNHIVDLDNFFTRVYKYHQRHGFACMMIQEVLELFQFVFVVVFSIFLFNCVDYPVLFRDVPKGNKTKLTLDDVVFPPNQCVSNMGLLSWSIVIISIIFWILRAIKVVYHLFQYWDVKAFFEIVLKIYDNDLENVTWHEVQKRLREVQLEQQMCIHKRELTELDIYHRILRYKNYMVAMVNKSLLPARFNVPLIGEVVYLSHGLKYNIEMLLFWGPWSPFENNWHLKEDYKKVYKRHELAAALAKNITYVALANLLLCPIILLWQILYSFFSYAEMLKREPGTLGVRRWSLYGRLYLRHFNELDHELNSRLNRAYRPATKYMNIFTSPVVTVIAKNIVFVCGACLAVLLALSIYDEDVLTVEHVLSAITVLGAIVASFRVLIPDEHLIWWPEHLMNAVLAHVHYLPARWKGFAHTRAVRAEFTQLFQYTATYLLMELISPIATPLLLFFYLKHRALDLVDFYRSFTVEVAGVGDVCSFAQMDVREHGDPSWNNLPPPSQAKGTPPPNQNYYQAEEGKTELSLIHFTLTNPNWTPPTDCNEFVSGVREQAKRQFLNEYPMSTTMSDEHSLGMPGHPGVSTILNSMDHGRIAQSGVGGNYVFHASRNEGPVMDRFFQPHSGLPPAPSIGASVFGLSERTGLPATADLLESNAMDMSINAIYLHQMHHRTMHRRGMSSLGPSEPQRPPGGSLYSQERTPLLRPPSHLS</sequence>
<gene>
    <name evidence="12" type="ORF">NTJ_10431</name>
</gene>
<keyword evidence="6 10" id="KW-1133">Transmembrane helix</keyword>
<dbReference type="EMBL" id="AP028916">
    <property type="protein sequence ID" value="BES97617.1"/>
    <property type="molecule type" value="Genomic_DNA"/>
</dbReference>
<feature type="transmembrane region" description="Helical" evidence="10">
    <location>
        <begin position="59"/>
        <end position="84"/>
    </location>
</feature>
<evidence type="ECO:0000256" key="1">
    <source>
        <dbReference type="ARBA" id="ARBA00004511"/>
    </source>
</evidence>
<evidence type="ECO:0000256" key="7">
    <source>
        <dbReference type="ARBA" id="ARBA00023006"/>
    </source>
</evidence>
<keyword evidence="9 10" id="KW-0472">Membrane</keyword>
<evidence type="ECO:0000256" key="2">
    <source>
        <dbReference type="ARBA" id="ARBA00006185"/>
    </source>
</evidence>
<keyword evidence="13" id="KW-1185">Reference proteome</keyword>
<dbReference type="PANTHER" id="PTHR13038:SF10">
    <property type="entry name" value="AUTOPHAGY-RELATED PROTEIN 9"/>
    <property type="match status" value="1"/>
</dbReference>
<protein>
    <recommendedName>
        <fullName evidence="3 10">Autophagy-related protein 9</fullName>
    </recommendedName>
</protein>
<accession>A0ABN7AZN0</accession>
<evidence type="ECO:0000256" key="9">
    <source>
        <dbReference type="ARBA" id="ARBA00023136"/>
    </source>
</evidence>
<feature type="region of interest" description="Disordered" evidence="11">
    <location>
        <begin position="703"/>
        <end position="740"/>
    </location>
</feature>
<evidence type="ECO:0000256" key="6">
    <source>
        <dbReference type="ARBA" id="ARBA00022989"/>
    </source>
</evidence>
<evidence type="ECO:0000313" key="12">
    <source>
        <dbReference type="EMBL" id="BES97617.1"/>
    </source>
</evidence>
<feature type="compositionally biased region" description="Pro residues" evidence="11">
    <location>
        <begin position="529"/>
        <end position="542"/>
    </location>
</feature>
<proteinExistence type="inferred from homology"/>
<dbReference type="PANTHER" id="PTHR13038">
    <property type="entry name" value="APG9 AUTOPHAGY 9"/>
    <property type="match status" value="1"/>
</dbReference>
<feature type="transmembrane region" description="Helical" evidence="10">
    <location>
        <begin position="398"/>
        <end position="417"/>
    </location>
</feature>
<organism evidence="12 13">
    <name type="scientific">Nesidiocoris tenuis</name>
    <dbReference type="NCBI Taxonomy" id="355587"/>
    <lineage>
        <taxon>Eukaryota</taxon>
        <taxon>Metazoa</taxon>
        <taxon>Ecdysozoa</taxon>
        <taxon>Arthropoda</taxon>
        <taxon>Hexapoda</taxon>
        <taxon>Insecta</taxon>
        <taxon>Pterygota</taxon>
        <taxon>Neoptera</taxon>
        <taxon>Paraneoptera</taxon>
        <taxon>Hemiptera</taxon>
        <taxon>Heteroptera</taxon>
        <taxon>Panheteroptera</taxon>
        <taxon>Cimicomorpha</taxon>
        <taxon>Miridae</taxon>
        <taxon>Dicyphina</taxon>
        <taxon>Nesidiocoris</taxon>
    </lineage>
</organism>
<reference evidence="12 13" key="1">
    <citation type="submission" date="2023-09" db="EMBL/GenBank/DDBJ databases">
        <title>Nesidiocoris tenuis whole genome shotgun sequence.</title>
        <authorList>
            <person name="Shibata T."/>
            <person name="Shimoda M."/>
            <person name="Kobayashi T."/>
            <person name="Uehara T."/>
        </authorList>
    </citation>
    <scope>NUCLEOTIDE SEQUENCE [LARGE SCALE GENOMIC DNA]</scope>
    <source>
        <strain evidence="12 13">Japan</strain>
    </source>
</reference>
<comment type="function">
    <text evidence="10">Phospholipid scramblase involved in autophagy. Cycles between the preautophagosomal structure/phagophore assembly site (PAS) and the cytoplasmic vesicle pool and supplies membrane for the growing autophagosome. Lipid scramblase activity plays a key role in preautophagosomal structure/phagophore assembly by distributing the phospholipids that arrive through ATG2 from the cytoplasmic to the luminal leaflet of the bilayer, thereby driving autophagosomal membrane expansion.</text>
</comment>
<evidence type="ECO:0000256" key="4">
    <source>
        <dbReference type="ARBA" id="ARBA00022448"/>
    </source>
</evidence>
<feature type="transmembrane region" description="Helical" evidence="10">
    <location>
        <begin position="467"/>
        <end position="486"/>
    </location>
</feature>
<feature type="transmembrane region" description="Helical" evidence="10">
    <location>
        <begin position="122"/>
        <end position="140"/>
    </location>
</feature>
<feature type="transmembrane region" description="Helical" evidence="10">
    <location>
        <begin position="364"/>
        <end position="386"/>
    </location>
</feature>
<name>A0ABN7AZN0_9HEMI</name>
<keyword evidence="4 10" id="KW-0813">Transport</keyword>
<feature type="region of interest" description="Disordered" evidence="11">
    <location>
        <begin position="522"/>
        <end position="545"/>
    </location>
</feature>
<evidence type="ECO:0000256" key="5">
    <source>
        <dbReference type="ARBA" id="ARBA00022692"/>
    </source>
</evidence>
<keyword evidence="7 10" id="KW-0072">Autophagy</keyword>
<evidence type="ECO:0000313" key="13">
    <source>
        <dbReference type="Proteomes" id="UP001307889"/>
    </source>
</evidence>
<keyword evidence="5 10" id="KW-0812">Transmembrane</keyword>
<evidence type="ECO:0000256" key="3">
    <source>
        <dbReference type="ARBA" id="ARBA00018074"/>
    </source>
</evidence>
<evidence type="ECO:0000256" key="11">
    <source>
        <dbReference type="SAM" id="MobiDB-lite"/>
    </source>
</evidence>
<comment type="similarity">
    <text evidence="2 10">Belongs to the ATG9 family.</text>
</comment>
<dbReference type="Pfam" id="PF04109">
    <property type="entry name" value="ATG9"/>
    <property type="match status" value="1"/>
</dbReference>